<dbReference type="InterPro" id="IPR036565">
    <property type="entry name" value="Mur-like_cat_sf"/>
</dbReference>
<evidence type="ECO:0000256" key="4">
    <source>
        <dbReference type="ARBA" id="ARBA00022840"/>
    </source>
</evidence>
<keyword evidence="1 12" id="KW-0436">Ligase</keyword>
<evidence type="ECO:0000259" key="11">
    <source>
        <dbReference type="Pfam" id="PF08245"/>
    </source>
</evidence>
<feature type="domain" description="Mur ligase C-terminal" evidence="10">
    <location>
        <begin position="319"/>
        <end position="447"/>
    </location>
</feature>
<evidence type="ECO:0000256" key="8">
    <source>
        <dbReference type="ARBA" id="ARBA00023316"/>
    </source>
</evidence>
<dbReference type="EMBL" id="PUEC01000002">
    <property type="protein sequence ID" value="PWB04187.1"/>
    <property type="molecule type" value="Genomic_DNA"/>
</dbReference>
<keyword evidence="4" id="KW-0067">ATP-binding</keyword>
<dbReference type="InterPro" id="IPR013221">
    <property type="entry name" value="Mur_ligase_cen"/>
</dbReference>
<dbReference type="InterPro" id="IPR036615">
    <property type="entry name" value="Mur_ligase_C_dom_sf"/>
</dbReference>
<evidence type="ECO:0000256" key="6">
    <source>
        <dbReference type="ARBA" id="ARBA00022984"/>
    </source>
</evidence>
<dbReference type="GO" id="GO:0071555">
    <property type="term" value="P:cell wall organization"/>
    <property type="evidence" value="ECO:0007669"/>
    <property type="project" value="UniProtKB-KW"/>
</dbReference>
<dbReference type="Pfam" id="PF08245">
    <property type="entry name" value="Mur_ligase_M"/>
    <property type="match status" value="1"/>
</dbReference>
<dbReference type="GeneID" id="82524949"/>
<dbReference type="GO" id="GO:0009252">
    <property type="term" value="P:peptidoglycan biosynthetic process"/>
    <property type="evidence" value="ECO:0007669"/>
    <property type="project" value="UniProtKB-KW"/>
</dbReference>
<gene>
    <name evidence="12" type="ORF">C5O23_01115</name>
</gene>
<reference evidence="13" key="1">
    <citation type="submission" date="2018-02" db="EMBL/GenBank/DDBJ databases">
        <authorList>
            <person name="Clavel T."/>
            <person name="Strowig T."/>
        </authorList>
    </citation>
    <scope>NUCLEOTIDE SEQUENCE [LARGE SCALE GENOMIC DNA]</scope>
    <source>
        <strain evidence="13">DSM 103720</strain>
    </source>
</reference>
<proteinExistence type="predicted"/>
<dbReference type="Pfam" id="PF01225">
    <property type="entry name" value="Mur_ligase"/>
    <property type="match status" value="1"/>
</dbReference>
<dbReference type="GO" id="GO:0016881">
    <property type="term" value="F:acid-amino acid ligase activity"/>
    <property type="evidence" value="ECO:0007669"/>
    <property type="project" value="InterPro"/>
</dbReference>
<dbReference type="SUPFAM" id="SSF53623">
    <property type="entry name" value="MurD-like peptide ligases, catalytic domain"/>
    <property type="match status" value="1"/>
</dbReference>
<dbReference type="GO" id="GO:0008360">
    <property type="term" value="P:regulation of cell shape"/>
    <property type="evidence" value="ECO:0007669"/>
    <property type="project" value="UniProtKB-KW"/>
</dbReference>
<dbReference type="RefSeq" id="WP_107031111.1">
    <property type="nucleotide sequence ID" value="NZ_CARAVK010000016.1"/>
</dbReference>
<evidence type="ECO:0000313" key="12">
    <source>
        <dbReference type="EMBL" id="PWB04187.1"/>
    </source>
</evidence>
<keyword evidence="3" id="KW-0547">Nucleotide-binding</keyword>
<evidence type="ECO:0000313" key="13">
    <source>
        <dbReference type="Proteomes" id="UP000244905"/>
    </source>
</evidence>
<keyword evidence="2" id="KW-0132">Cell division</keyword>
<keyword evidence="13" id="KW-1185">Reference proteome</keyword>
<evidence type="ECO:0000259" key="10">
    <source>
        <dbReference type="Pfam" id="PF02875"/>
    </source>
</evidence>
<dbReference type="Gene3D" id="3.40.1190.10">
    <property type="entry name" value="Mur-like, catalytic domain"/>
    <property type="match status" value="1"/>
</dbReference>
<feature type="domain" description="Mur ligase central" evidence="11">
    <location>
        <begin position="120"/>
        <end position="295"/>
    </location>
</feature>
<dbReference type="GO" id="GO:0051301">
    <property type="term" value="P:cell division"/>
    <property type="evidence" value="ECO:0007669"/>
    <property type="project" value="UniProtKB-KW"/>
</dbReference>
<keyword evidence="7" id="KW-0131">Cell cycle</keyword>
<dbReference type="Gene3D" id="3.40.50.720">
    <property type="entry name" value="NAD(P)-binding Rossmann-like Domain"/>
    <property type="match status" value="1"/>
</dbReference>
<evidence type="ECO:0000256" key="3">
    <source>
        <dbReference type="ARBA" id="ARBA00022741"/>
    </source>
</evidence>
<comment type="caution">
    <text evidence="12">The sequence shown here is derived from an EMBL/GenBank/DDBJ whole genome shotgun (WGS) entry which is preliminary data.</text>
</comment>
<organism evidence="12 13">
    <name type="scientific">Duncaniella muris</name>
    <dbReference type="NCBI Taxonomy" id="2094150"/>
    <lineage>
        <taxon>Bacteria</taxon>
        <taxon>Pseudomonadati</taxon>
        <taxon>Bacteroidota</taxon>
        <taxon>Bacteroidia</taxon>
        <taxon>Bacteroidales</taxon>
        <taxon>Muribaculaceae</taxon>
        <taxon>Duncaniella</taxon>
    </lineage>
</organism>
<keyword evidence="8" id="KW-0961">Cell wall biogenesis/degradation</keyword>
<evidence type="ECO:0000259" key="9">
    <source>
        <dbReference type="Pfam" id="PF01225"/>
    </source>
</evidence>
<dbReference type="GO" id="GO:0005524">
    <property type="term" value="F:ATP binding"/>
    <property type="evidence" value="ECO:0007669"/>
    <property type="project" value="UniProtKB-KW"/>
</dbReference>
<feature type="domain" description="Mur ligase N-terminal catalytic" evidence="9">
    <location>
        <begin position="11"/>
        <end position="113"/>
    </location>
</feature>
<sequence length="461" mass="51132">MKHDISEISNIYFVGAGGIGMAALERYFLATGKKVAGYDRTPTALTDELRAEGVEISFDENADSIPEAFRNPETTLVVYTPAVPESLPQLRYFRNNDFEVLKRAAVLGLITRNSRSLCFAGTHGKTTTSSMAAHILKSGSFGCNAFLGGEMLNYGTNFLLAPQSAYSVIEADEFDRSFHHLTPTVAVITATDPDHLDIYGTEEAYLESFARFTELIRPDGALIIHENLKLKPRPQDGVRVYTYSRDSGDFHAGYVRRANGTITFDLITPRGIIRNINLGVPVEVNIENAVAAAAAICLTDAWEPEVVREAISSYRGTKRRFETHLKEDNGAGRVIIDDYAHHPEEVRKSIESVKAIYPGRKLTVAFQPHLYSRTRDFAPEFADALSGADSLVLLDIYPAREEPIEGVSSEIIFDKVRCEDKILINKEKLVETLKNRNFDILLTLGAGDINTFIPAIIENLH</sequence>
<evidence type="ECO:0000256" key="7">
    <source>
        <dbReference type="ARBA" id="ARBA00023306"/>
    </source>
</evidence>
<dbReference type="PANTHER" id="PTHR43445:SF3">
    <property type="entry name" value="UDP-N-ACETYLMURAMATE--L-ALANINE LIGASE"/>
    <property type="match status" value="1"/>
</dbReference>
<dbReference type="SUPFAM" id="SSF53244">
    <property type="entry name" value="MurD-like peptide ligases, peptide-binding domain"/>
    <property type="match status" value="1"/>
</dbReference>
<dbReference type="AlphaFoldDB" id="A0A2V1IMT5"/>
<accession>A0A2V1IMT5</accession>
<dbReference type="PANTHER" id="PTHR43445">
    <property type="entry name" value="UDP-N-ACETYLMURAMATE--L-ALANINE LIGASE-RELATED"/>
    <property type="match status" value="1"/>
</dbReference>
<dbReference type="Proteomes" id="UP000244905">
    <property type="component" value="Unassembled WGS sequence"/>
</dbReference>
<evidence type="ECO:0000256" key="2">
    <source>
        <dbReference type="ARBA" id="ARBA00022618"/>
    </source>
</evidence>
<dbReference type="InterPro" id="IPR050061">
    <property type="entry name" value="MurCDEF_pg_biosynth"/>
</dbReference>
<dbReference type="InterPro" id="IPR004101">
    <property type="entry name" value="Mur_ligase_C"/>
</dbReference>
<name>A0A2V1IMT5_9BACT</name>
<dbReference type="Pfam" id="PF02875">
    <property type="entry name" value="Mur_ligase_C"/>
    <property type="match status" value="1"/>
</dbReference>
<evidence type="ECO:0000256" key="1">
    <source>
        <dbReference type="ARBA" id="ARBA00022598"/>
    </source>
</evidence>
<keyword evidence="5" id="KW-0133">Cell shape</keyword>
<dbReference type="Gene3D" id="3.90.190.20">
    <property type="entry name" value="Mur ligase, C-terminal domain"/>
    <property type="match status" value="1"/>
</dbReference>
<protein>
    <submittedName>
        <fullName evidence="12">UDP-N-acetylmuramate--L-alanine ligase</fullName>
    </submittedName>
</protein>
<dbReference type="InterPro" id="IPR000713">
    <property type="entry name" value="Mur_ligase_N"/>
</dbReference>
<dbReference type="SUPFAM" id="SSF51984">
    <property type="entry name" value="MurCD N-terminal domain"/>
    <property type="match status" value="1"/>
</dbReference>
<keyword evidence="6" id="KW-0573">Peptidoglycan synthesis</keyword>
<evidence type="ECO:0000256" key="5">
    <source>
        <dbReference type="ARBA" id="ARBA00022960"/>
    </source>
</evidence>